<evidence type="ECO:0000313" key="3">
    <source>
        <dbReference type="Proteomes" id="UP000230750"/>
    </source>
</evidence>
<dbReference type="Gene3D" id="3.40.50.720">
    <property type="entry name" value="NAD(P)-binding Rossmann-like Domain"/>
    <property type="match status" value="1"/>
</dbReference>
<dbReference type="Proteomes" id="UP000230750">
    <property type="component" value="Unassembled WGS sequence"/>
</dbReference>
<dbReference type="InterPro" id="IPR006176">
    <property type="entry name" value="3-OHacyl-CoA_DH_NAD-bd"/>
</dbReference>
<dbReference type="Pfam" id="PF02737">
    <property type="entry name" value="3HCDH_N"/>
    <property type="match status" value="1"/>
</dbReference>
<keyword evidence="3" id="KW-1185">Reference proteome</keyword>
<evidence type="ECO:0000259" key="1">
    <source>
        <dbReference type="Pfam" id="PF02737"/>
    </source>
</evidence>
<protein>
    <submittedName>
        <fullName evidence="2">Hadha protein</fullName>
    </submittedName>
</protein>
<dbReference type="GO" id="GO:0016507">
    <property type="term" value="C:mitochondrial fatty acid beta-oxidation multienzyme complex"/>
    <property type="evidence" value="ECO:0007669"/>
    <property type="project" value="TreeGrafter"/>
</dbReference>
<dbReference type="AlphaFoldDB" id="A0A2G8LMF2"/>
<accession>A0A2G8LMF2</accession>
<proteinExistence type="predicted"/>
<gene>
    <name evidence="2" type="ORF">BSL78_01662</name>
</gene>
<name>A0A2G8LMF2_STIJA</name>
<dbReference type="Pfam" id="PF00378">
    <property type="entry name" value="ECH_1"/>
    <property type="match status" value="1"/>
</dbReference>
<dbReference type="SUPFAM" id="SSF52096">
    <property type="entry name" value="ClpP/crotonase"/>
    <property type="match status" value="1"/>
</dbReference>
<dbReference type="CDD" id="cd06558">
    <property type="entry name" value="crotonase-like"/>
    <property type="match status" value="1"/>
</dbReference>
<organism evidence="2 3">
    <name type="scientific">Stichopus japonicus</name>
    <name type="common">Sea cucumber</name>
    <dbReference type="NCBI Taxonomy" id="307972"/>
    <lineage>
        <taxon>Eukaryota</taxon>
        <taxon>Metazoa</taxon>
        <taxon>Echinodermata</taxon>
        <taxon>Eleutherozoa</taxon>
        <taxon>Echinozoa</taxon>
        <taxon>Holothuroidea</taxon>
        <taxon>Aspidochirotacea</taxon>
        <taxon>Aspidochirotida</taxon>
        <taxon>Stichopodidae</taxon>
        <taxon>Apostichopus</taxon>
    </lineage>
</organism>
<sequence length="236" mass="25022">MKDKSTILSAPEVMLGLLPGAGGTQRLPRLIGLPNALDMMLTGKNIPAQKAKSMGLVHQLVDPLGPGLHDPQEGSLAYLEKVAVQAAKDLVAKKIKTTKEKGMMQKLQDAVMGTTFPEPDLQESPCYGHEELKGTVVRTGLEKGLEAGYLAEAQGFGELAMTPHCRSLMGLYHGQVACKKNSFGKPQKEAETIAVLGAGLMGAGIASVSIDKGMHTILKDVTLPAVGKGEQHVYKQ</sequence>
<dbReference type="InterPro" id="IPR050136">
    <property type="entry name" value="FA_oxidation_alpha_subunit"/>
</dbReference>
<dbReference type="InterPro" id="IPR029045">
    <property type="entry name" value="ClpP/crotonase-like_dom_sf"/>
</dbReference>
<dbReference type="EMBL" id="MRZV01000032">
    <property type="protein sequence ID" value="PIK61441.1"/>
    <property type="molecule type" value="Genomic_DNA"/>
</dbReference>
<dbReference type="PANTHER" id="PTHR43612:SF3">
    <property type="entry name" value="TRIFUNCTIONAL ENZYME SUBUNIT ALPHA, MITOCHONDRIAL"/>
    <property type="match status" value="1"/>
</dbReference>
<dbReference type="PANTHER" id="PTHR43612">
    <property type="entry name" value="TRIFUNCTIONAL ENZYME SUBUNIT ALPHA"/>
    <property type="match status" value="1"/>
</dbReference>
<feature type="domain" description="3-hydroxyacyl-CoA dehydrogenase NAD binding" evidence="1">
    <location>
        <begin position="192"/>
        <end position="233"/>
    </location>
</feature>
<evidence type="ECO:0000313" key="2">
    <source>
        <dbReference type="EMBL" id="PIK61441.1"/>
    </source>
</evidence>
<dbReference type="GO" id="GO:0006635">
    <property type="term" value="P:fatty acid beta-oxidation"/>
    <property type="evidence" value="ECO:0007669"/>
    <property type="project" value="TreeGrafter"/>
</dbReference>
<comment type="caution">
    <text evidence="2">The sequence shown here is derived from an EMBL/GenBank/DDBJ whole genome shotgun (WGS) entry which is preliminary data.</text>
</comment>
<dbReference type="OrthoDB" id="10004768at2759"/>
<dbReference type="Gene3D" id="3.90.226.10">
    <property type="entry name" value="2-enoyl-CoA Hydratase, Chain A, domain 1"/>
    <property type="match status" value="1"/>
</dbReference>
<reference evidence="2 3" key="1">
    <citation type="journal article" date="2017" name="PLoS Biol.">
        <title>The sea cucumber genome provides insights into morphological evolution and visceral regeneration.</title>
        <authorList>
            <person name="Zhang X."/>
            <person name="Sun L."/>
            <person name="Yuan J."/>
            <person name="Sun Y."/>
            <person name="Gao Y."/>
            <person name="Zhang L."/>
            <person name="Li S."/>
            <person name="Dai H."/>
            <person name="Hamel J.F."/>
            <person name="Liu C."/>
            <person name="Yu Y."/>
            <person name="Liu S."/>
            <person name="Lin W."/>
            <person name="Guo K."/>
            <person name="Jin S."/>
            <person name="Xu P."/>
            <person name="Storey K.B."/>
            <person name="Huan P."/>
            <person name="Zhang T."/>
            <person name="Zhou Y."/>
            <person name="Zhang J."/>
            <person name="Lin C."/>
            <person name="Li X."/>
            <person name="Xing L."/>
            <person name="Huo D."/>
            <person name="Sun M."/>
            <person name="Wang L."/>
            <person name="Mercier A."/>
            <person name="Li F."/>
            <person name="Yang H."/>
            <person name="Xiang J."/>
        </authorList>
    </citation>
    <scope>NUCLEOTIDE SEQUENCE [LARGE SCALE GENOMIC DNA]</scope>
    <source>
        <strain evidence="2">Shaxun</strain>
        <tissue evidence="2">Muscle</tissue>
    </source>
</reference>
<dbReference type="GO" id="GO:0016509">
    <property type="term" value="F:long-chain (3S)-3-hydroxyacyl-CoA dehydrogenase (NAD+) activity"/>
    <property type="evidence" value="ECO:0007669"/>
    <property type="project" value="TreeGrafter"/>
</dbReference>
<dbReference type="InterPro" id="IPR036291">
    <property type="entry name" value="NAD(P)-bd_dom_sf"/>
</dbReference>
<dbReference type="GO" id="GO:0004300">
    <property type="term" value="F:enoyl-CoA hydratase activity"/>
    <property type="evidence" value="ECO:0007669"/>
    <property type="project" value="TreeGrafter"/>
</dbReference>
<dbReference type="GO" id="GO:0070403">
    <property type="term" value="F:NAD+ binding"/>
    <property type="evidence" value="ECO:0007669"/>
    <property type="project" value="InterPro"/>
</dbReference>
<dbReference type="InterPro" id="IPR001753">
    <property type="entry name" value="Enoyl-CoA_hydra/iso"/>
</dbReference>
<dbReference type="SUPFAM" id="SSF51735">
    <property type="entry name" value="NAD(P)-binding Rossmann-fold domains"/>
    <property type="match status" value="1"/>
</dbReference>
<dbReference type="STRING" id="307972.A0A2G8LMF2"/>